<dbReference type="PANTHER" id="PTHR45861">
    <property type="entry name" value="DNA POLYMERASE ALPHA CATALYTIC SUBUNIT"/>
    <property type="match status" value="1"/>
</dbReference>
<dbReference type="CDD" id="cd05776">
    <property type="entry name" value="DNA_polB_alpha_exo"/>
    <property type="match status" value="1"/>
</dbReference>
<feature type="compositionally biased region" description="Basic and acidic residues" evidence="6">
    <location>
        <begin position="138"/>
        <end position="147"/>
    </location>
</feature>
<feature type="transmembrane region" description="Helical" evidence="7">
    <location>
        <begin position="1361"/>
        <end position="1386"/>
    </location>
</feature>
<feature type="domain" description="DNA polymerase alpha catalytic subunit N-terminal" evidence="10">
    <location>
        <begin position="31"/>
        <end position="93"/>
    </location>
</feature>
<feature type="transmembrane region" description="Helical" evidence="7">
    <location>
        <begin position="1329"/>
        <end position="1349"/>
    </location>
</feature>
<dbReference type="Pfam" id="PF03104">
    <property type="entry name" value="DNA_pol_B_exo1"/>
    <property type="match status" value="1"/>
</dbReference>
<name>A0A812CA40_ACAPH</name>
<evidence type="ECO:0000256" key="4">
    <source>
        <dbReference type="ARBA" id="ARBA00022695"/>
    </source>
</evidence>
<keyword evidence="4 11" id="KW-0548">Nucleotidyltransferase</keyword>
<comment type="similarity">
    <text evidence="1">Belongs to the DNA polymerase type-B family.</text>
</comment>
<evidence type="ECO:0000256" key="6">
    <source>
        <dbReference type="SAM" id="MobiDB-lite"/>
    </source>
</evidence>
<dbReference type="InterPro" id="IPR023211">
    <property type="entry name" value="DNA_pol_palm_dom_sf"/>
</dbReference>
<comment type="caution">
    <text evidence="11">The sequence shown here is derived from an EMBL/GenBank/DDBJ whole genome shotgun (WGS) entry which is preliminary data.</text>
</comment>
<evidence type="ECO:0000256" key="1">
    <source>
        <dbReference type="ARBA" id="ARBA00005755"/>
    </source>
</evidence>
<feature type="transmembrane region" description="Helical" evidence="7">
    <location>
        <begin position="952"/>
        <end position="975"/>
    </location>
</feature>
<keyword evidence="7" id="KW-0472">Membrane</keyword>
<feature type="domain" description="DNA-directed DNA polymerase family B exonuclease" evidence="9">
    <location>
        <begin position="481"/>
        <end position="720"/>
    </location>
</feature>
<feature type="transmembrane region" description="Helical" evidence="7">
    <location>
        <begin position="1013"/>
        <end position="1039"/>
    </location>
</feature>
<organism evidence="11 12">
    <name type="scientific">Acanthosepion pharaonis</name>
    <name type="common">Pharaoh cuttlefish</name>
    <name type="synonym">Sepia pharaonis</name>
    <dbReference type="NCBI Taxonomy" id="158019"/>
    <lineage>
        <taxon>Eukaryota</taxon>
        <taxon>Metazoa</taxon>
        <taxon>Spiralia</taxon>
        <taxon>Lophotrochozoa</taxon>
        <taxon>Mollusca</taxon>
        <taxon>Cephalopoda</taxon>
        <taxon>Coleoidea</taxon>
        <taxon>Decapodiformes</taxon>
        <taxon>Sepiida</taxon>
        <taxon>Sepiina</taxon>
        <taxon>Sepiidae</taxon>
        <taxon>Acanthosepion</taxon>
    </lineage>
</organism>
<dbReference type="OrthoDB" id="6755010at2759"/>
<dbReference type="PANTHER" id="PTHR45861:SF1">
    <property type="entry name" value="DNA POLYMERASE ALPHA CATALYTIC SUBUNIT"/>
    <property type="match status" value="1"/>
</dbReference>
<evidence type="ECO:0000259" key="8">
    <source>
        <dbReference type="Pfam" id="PF00136"/>
    </source>
</evidence>
<dbReference type="Gene3D" id="2.40.50.730">
    <property type="match status" value="1"/>
</dbReference>
<dbReference type="GO" id="GO:0005658">
    <property type="term" value="C:alpha DNA polymerase:primase complex"/>
    <property type="evidence" value="ECO:0007669"/>
    <property type="project" value="TreeGrafter"/>
</dbReference>
<feature type="transmembrane region" description="Helical" evidence="7">
    <location>
        <begin position="1512"/>
        <end position="1534"/>
    </location>
</feature>
<dbReference type="InterPro" id="IPR036397">
    <property type="entry name" value="RNaseH_sf"/>
</dbReference>
<feature type="transmembrane region" description="Helical" evidence="7">
    <location>
        <begin position="1150"/>
        <end position="1175"/>
    </location>
</feature>
<dbReference type="InterPro" id="IPR006134">
    <property type="entry name" value="DNA-dir_DNA_pol_B_multi_dom"/>
</dbReference>
<feature type="transmembrane region" description="Helical" evidence="7">
    <location>
        <begin position="896"/>
        <end position="918"/>
    </location>
</feature>
<feature type="transmembrane region" description="Helical" evidence="7">
    <location>
        <begin position="1428"/>
        <end position="1449"/>
    </location>
</feature>
<feature type="region of interest" description="Disordered" evidence="6">
    <location>
        <begin position="103"/>
        <end position="147"/>
    </location>
</feature>
<dbReference type="Pfam" id="PF00136">
    <property type="entry name" value="DNA_pol_B"/>
    <property type="match status" value="1"/>
</dbReference>
<gene>
    <name evidence="11" type="ORF">SPHA_31088</name>
</gene>
<dbReference type="SUPFAM" id="SSF53098">
    <property type="entry name" value="Ribonuclease H-like"/>
    <property type="match status" value="1"/>
</dbReference>
<proteinExistence type="inferred from homology"/>
<feature type="transmembrane region" description="Helical" evidence="7">
    <location>
        <begin position="1456"/>
        <end position="1476"/>
    </location>
</feature>
<dbReference type="NCBIfam" id="TIGR00592">
    <property type="entry name" value="pol2"/>
    <property type="match status" value="1"/>
</dbReference>
<feature type="transmembrane region" description="Helical" evidence="7">
    <location>
        <begin position="982"/>
        <end position="1007"/>
    </location>
</feature>
<sequence>MAPPEQNDAAVTSSGRTKREKVDKFGRFAALARLKKAKESGEKHKYEFEEEKDVYDVVDEDEYSEMVRQRREEDWIVDDNGVGYVEDGREIFDDDLADDAFHEVSKGKKSAGKKNQNIHHPDRKPKKNIRNMFLDLSGQKKKEKDVSIQEDDLLSDIMGEIHQGPTNLHLGSFKKSTPVSSGKKVNRNPFSVSTVTPTKPKPSLKPRNIITASNNNEDEPVLPAAKKPRREMPEEDLEYVAVPIGKIEREEVKEKNGEKENISEIEMTEIEEKDADTTDMDLTDINFDEDVEEENPESKMSVECLESGWDTVSKTKDNSSDEPPVLDMQVDASQLPLITNENGDQVLRFYWLDAYEDFFHQKGIVYLFGKVWFESVKSFASCCVSVKNIERRIRVLPRGARLNPKTKIEDGLPVKLADVYEEFSEKVADKYKITTYKSRKVTCKYAFELEGIPAESDYLEVRYSYDMQMLPNDLQGETFSHIFGTNTSGLEILLLDRQMKGPCWLDLKNPQVPNPPFSWCKVEATIKNLVDLTVVKEPLPIPPLVVMTLNLRTLPNPKTHQNEVIAAAYLVNNAFAIDKPPPTKKIFHHDWCAISKPTDCIFPFDFKNKLQKNKNMKVEVSPTERALLGFLLAKIHKVDPDVIVGHDIYGFDIDILLNRITANKIPHWSKIGRLKRSTVPKLSGGRGSSAEKAAACGRLICDVKISANELVHLKSYELSELTQQILKGKRISVDQDHIKDMYNSSANLMKLIEFTLMDCSYILRIMYELNVLPLALQITSICGNVMSRTLMGGRSERNEYLLLHAFTEKDYIVPDKQFKKKPVPVTEFDEDGDPISDKKSSGRKKPAYAGGLVLEPKKGFYDKYILLLDFNSLYPSIIQEYNICFTTVVQQHSSKISFIFLLNSFLFFISFLFLFSFFSFSFFSFFFFSFLSFFFFLFFFLSFLFLSFLFSFFLSFLFFLSFFFFFLFFLFFSFFSFSFFSFFFFSFLSFFFFFLFFFLSFLFLSFLFLSFLFLSFLFLSFLFLSFLFLSFLFLSFLFLSFFSSFFFLSFFFLFFFFLSFLFLSFLFSFFSFLSFSFSFFSFSFFFFFLFFFSFFFSFLFSFFSFLFFLFSFSFFSFFFFSFFFFFFFLFFFLFFFSFFLSFFFLFSFLFFFFLFFSFFLFFLFFFFLFFFFLFFSFFLFSFFFFSFFFLFFFSFFFFFFLCFSFFFFSFLFFFFSFFFSFSFFFFFFFSFLFFLCFSFFFFFFFFLSFFFSFSFFSFSFFSFSFLFLCFFSFFFSFFFVFFFFLFFFLFFSFFSFSLFFFFLFSFFSLFSFFFFFFFVFFFFCFLFSFFLFFFCFLFLFSFFSFFFHFSFSLFSFSLFSFFFVFFFFVFFFLFLVFFFFVFFFFVSFSLFSFFFVFFSLFSFFLFLFLFSLFSFFFVFFFLCFLFSLFSFFFVFFFLCFLFFFVFFFLCFSFSLFFFFFVFLFLCFSFSLFFFVFSFSLFFFFFVFLFSLFFFFFVFFFLFVFLCFSFFCFFSFFFFFFFLFFFLFFFFLFFLSNCPNFNAVFSV</sequence>
<feature type="transmembrane region" description="Helical" evidence="7">
    <location>
        <begin position="1182"/>
        <end position="1215"/>
    </location>
</feature>
<feature type="compositionally biased region" description="Polar residues" evidence="6">
    <location>
        <begin position="188"/>
        <end position="197"/>
    </location>
</feature>
<dbReference type="InterPro" id="IPR006133">
    <property type="entry name" value="DNA-dir_DNA_pol_B_exonuc"/>
</dbReference>
<keyword evidence="7" id="KW-1133">Transmembrane helix</keyword>
<evidence type="ECO:0000256" key="2">
    <source>
        <dbReference type="ARBA" id="ARBA00012417"/>
    </source>
</evidence>
<evidence type="ECO:0000259" key="10">
    <source>
        <dbReference type="Pfam" id="PF12254"/>
    </source>
</evidence>
<feature type="region of interest" description="Disordered" evidence="6">
    <location>
        <begin position="164"/>
        <end position="236"/>
    </location>
</feature>
<dbReference type="Gene3D" id="3.90.1600.10">
    <property type="entry name" value="Palm domain of DNA polymerase"/>
    <property type="match status" value="1"/>
</dbReference>
<feature type="transmembrane region" description="Helical" evidence="7">
    <location>
        <begin position="1117"/>
        <end position="1144"/>
    </location>
</feature>
<dbReference type="GO" id="GO:0006272">
    <property type="term" value="P:leading strand elongation"/>
    <property type="evidence" value="ECO:0007669"/>
    <property type="project" value="TreeGrafter"/>
</dbReference>
<dbReference type="InterPro" id="IPR024647">
    <property type="entry name" value="DNA_pol_a_cat_su_N"/>
</dbReference>
<dbReference type="Pfam" id="PF12254">
    <property type="entry name" value="DNA_pol_alpha_N"/>
    <property type="match status" value="1"/>
</dbReference>
<dbReference type="GO" id="GO:0003688">
    <property type="term" value="F:DNA replication origin binding"/>
    <property type="evidence" value="ECO:0007669"/>
    <property type="project" value="TreeGrafter"/>
</dbReference>
<feature type="transmembrane region" description="Helical" evidence="7">
    <location>
        <begin position="1265"/>
        <end position="1293"/>
    </location>
</feature>
<dbReference type="Gene3D" id="3.30.420.10">
    <property type="entry name" value="Ribonuclease H-like superfamily/Ribonuclease H"/>
    <property type="match status" value="1"/>
</dbReference>
<dbReference type="FunFam" id="3.30.420.10:FF:000018">
    <property type="entry name" value="DNA polymerase"/>
    <property type="match status" value="1"/>
</dbReference>
<evidence type="ECO:0000256" key="7">
    <source>
        <dbReference type="SAM" id="Phobius"/>
    </source>
</evidence>
<keyword evidence="3 11" id="KW-0808">Transferase</keyword>
<evidence type="ECO:0000313" key="12">
    <source>
        <dbReference type="Proteomes" id="UP000597762"/>
    </source>
</evidence>
<feature type="transmembrane region" description="Helical" evidence="7">
    <location>
        <begin position="1393"/>
        <end position="1422"/>
    </location>
</feature>
<keyword evidence="12" id="KW-1185">Reference proteome</keyword>
<feature type="domain" description="DNA-directed DNA polymerase family B multifunctional" evidence="8">
    <location>
        <begin position="785"/>
        <end position="894"/>
    </location>
</feature>
<dbReference type="EC" id="2.7.7.7" evidence="2"/>
<evidence type="ECO:0000256" key="3">
    <source>
        <dbReference type="ARBA" id="ARBA00022679"/>
    </source>
</evidence>
<dbReference type="GO" id="GO:0006273">
    <property type="term" value="P:lagging strand elongation"/>
    <property type="evidence" value="ECO:0007669"/>
    <property type="project" value="TreeGrafter"/>
</dbReference>
<dbReference type="GO" id="GO:0003887">
    <property type="term" value="F:DNA-directed DNA polymerase activity"/>
    <property type="evidence" value="ECO:0007669"/>
    <property type="project" value="UniProtKB-KW"/>
</dbReference>
<protein>
    <recommendedName>
        <fullName evidence="2">DNA-directed DNA polymerase</fullName>
        <ecNumber evidence="2">2.7.7.7</ecNumber>
    </recommendedName>
</protein>
<feature type="transmembrane region" description="Helical" evidence="7">
    <location>
        <begin position="925"/>
        <end position="946"/>
    </location>
</feature>
<dbReference type="GO" id="GO:0000166">
    <property type="term" value="F:nucleotide binding"/>
    <property type="evidence" value="ECO:0007669"/>
    <property type="project" value="InterPro"/>
</dbReference>
<dbReference type="GO" id="GO:0003682">
    <property type="term" value="F:chromatin binding"/>
    <property type="evidence" value="ECO:0007669"/>
    <property type="project" value="TreeGrafter"/>
</dbReference>
<dbReference type="Gene3D" id="3.30.70.2820">
    <property type="match status" value="1"/>
</dbReference>
<reference evidence="11" key="1">
    <citation type="submission" date="2021-01" db="EMBL/GenBank/DDBJ databases">
        <authorList>
            <person name="Li R."/>
            <person name="Bekaert M."/>
        </authorList>
    </citation>
    <scope>NUCLEOTIDE SEQUENCE</scope>
    <source>
        <strain evidence="11">Farmed</strain>
    </source>
</reference>
<evidence type="ECO:0000259" key="9">
    <source>
        <dbReference type="Pfam" id="PF03104"/>
    </source>
</evidence>
<dbReference type="InterPro" id="IPR012337">
    <property type="entry name" value="RNaseH-like_sf"/>
</dbReference>
<dbReference type="SUPFAM" id="SSF56672">
    <property type="entry name" value="DNA/RNA polymerases"/>
    <property type="match status" value="1"/>
</dbReference>
<feature type="transmembrane region" description="Helical" evidence="7">
    <location>
        <begin position="1299"/>
        <end position="1322"/>
    </location>
</feature>
<dbReference type="EMBL" id="CAHIKZ030001264">
    <property type="protein sequence ID" value="CAE1258157.1"/>
    <property type="molecule type" value="Genomic_DNA"/>
</dbReference>
<keyword evidence="7" id="KW-0812">Transmembrane</keyword>
<dbReference type="GO" id="GO:0003697">
    <property type="term" value="F:single-stranded DNA binding"/>
    <property type="evidence" value="ECO:0007669"/>
    <property type="project" value="TreeGrafter"/>
</dbReference>
<dbReference type="FunFam" id="3.30.70.2820:FF:000001">
    <property type="entry name" value="DNA polymerase"/>
    <property type="match status" value="1"/>
</dbReference>
<dbReference type="Proteomes" id="UP000597762">
    <property type="component" value="Unassembled WGS sequence"/>
</dbReference>
<feature type="transmembrane region" description="Helical" evidence="7">
    <location>
        <begin position="1046"/>
        <end position="1072"/>
    </location>
</feature>
<feature type="region of interest" description="Disordered" evidence="6">
    <location>
        <begin position="825"/>
        <end position="845"/>
    </location>
</feature>
<dbReference type="GO" id="GO:1902975">
    <property type="term" value="P:mitotic DNA replication initiation"/>
    <property type="evidence" value="ECO:0007669"/>
    <property type="project" value="TreeGrafter"/>
</dbReference>
<keyword evidence="5" id="KW-0239">DNA-directed DNA polymerase</keyword>
<accession>A0A812CA40</accession>
<feature type="transmembrane region" description="Helical" evidence="7">
    <location>
        <begin position="1221"/>
        <end position="1253"/>
    </location>
</feature>
<feature type="transmembrane region" description="Helical" evidence="7">
    <location>
        <begin position="1482"/>
        <end position="1505"/>
    </location>
</feature>
<dbReference type="SMART" id="SM00486">
    <property type="entry name" value="POLBc"/>
    <property type="match status" value="1"/>
</dbReference>
<evidence type="ECO:0000256" key="5">
    <source>
        <dbReference type="ARBA" id="ARBA00022932"/>
    </source>
</evidence>
<dbReference type="InterPro" id="IPR043502">
    <property type="entry name" value="DNA/RNA_pol_sf"/>
</dbReference>
<feature type="transmembrane region" description="Helical" evidence="7">
    <location>
        <begin position="1084"/>
        <end position="1110"/>
    </location>
</feature>
<evidence type="ECO:0000313" key="11">
    <source>
        <dbReference type="EMBL" id="CAE1258157.1"/>
    </source>
</evidence>
<dbReference type="Gene3D" id="6.10.10.100">
    <property type="match status" value="1"/>
</dbReference>
<dbReference type="InterPro" id="IPR006172">
    <property type="entry name" value="DNA-dir_DNA_pol_B"/>
</dbReference>